<evidence type="ECO:0000313" key="2">
    <source>
        <dbReference type="Proteomes" id="UP001244011"/>
    </source>
</evidence>
<dbReference type="RefSeq" id="XP_060278034.1">
    <property type="nucleotide sequence ID" value="XM_060430379.1"/>
</dbReference>
<reference evidence="1" key="1">
    <citation type="submission" date="2023-06" db="EMBL/GenBank/DDBJ databases">
        <title>Genome-scale phylogeny and comparative genomics of the fungal order Sordariales.</title>
        <authorList>
            <consortium name="Lawrence Berkeley National Laboratory"/>
            <person name="Hensen N."/>
            <person name="Bonometti L."/>
            <person name="Westerberg I."/>
            <person name="Brannstrom I.O."/>
            <person name="Guillou S."/>
            <person name="Cros-Aarteil S."/>
            <person name="Calhoun S."/>
            <person name="Haridas S."/>
            <person name="Kuo A."/>
            <person name="Mondo S."/>
            <person name="Pangilinan J."/>
            <person name="Riley R."/>
            <person name="Labutti K."/>
            <person name="Andreopoulos B."/>
            <person name="Lipzen A."/>
            <person name="Chen C."/>
            <person name="Yanf M."/>
            <person name="Daum C."/>
            <person name="Ng V."/>
            <person name="Clum A."/>
            <person name="Steindorff A."/>
            <person name="Ohm R."/>
            <person name="Martin F."/>
            <person name="Silar P."/>
            <person name="Natvig D."/>
            <person name="Lalanne C."/>
            <person name="Gautier V."/>
            <person name="Ament-Velasquez S.L."/>
            <person name="Kruys A."/>
            <person name="Hutchinson M.I."/>
            <person name="Powell A.J."/>
            <person name="Barry K."/>
            <person name="Miller A.N."/>
            <person name="Grigoriev I.V."/>
            <person name="Debuchy R."/>
            <person name="Gladieux P."/>
            <person name="Thoren M.H."/>
            <person name="Johannesson H."/>
        </authorList>
    </citation>
    <scope>NUCLEOTIDE SEQUENCE</scope>
    <source>
        <strain evidence="1">8032-3</strain>
    </source>
</reference>
<protein>
    <submittedName>
        <fullName evidence="1">Uncharacterized protein</fullName>
    </submittedName>
</protein>
<evidence type="ECO:0000313" key="1">
    <source>
        <dbReference type="EMBL" id="KAK1761821.1"/>
    </source>
</evidence>
<dbReference type="GeneID" id="85313566"/>
<organism evidence="1 2">
    <name type="scientific">Phialemonium atrogriseum</name>
    <dbReference type="NCBI Taxonomy" id="1093897"/>
    <lineage>
        <taxon>Eukaryota</taxon>
        <taxon>Fungi</taxon>
        <taxon>Dikarya</taxon>
        <taxon>Ascomycota</taxon>
        <taxon>Pezizomycotina</taxon>
        <taxon>Sordariomycetes</taxon>
        <taxon>Sordariomycetidae</taxon>
        <taxon>Cephalothecales</taxon>
        <taxon>Cephalothecaceae</taxon>
        <taxon>Phialemonium</taxon>
    </lineage>
</organism>
<accession>A0AAJ0BPA1</accession>
<comment type="caution">
    <text evidence="1">The sequence shown here is derived from an EMBL/GenBank/DDBJ whole genome shotgun (WGS) entry which is preliminary data.</text>
</comment>
<proteinExistence type="predicted"/>
<sequence length="141" mass="15006">MIPDGTAKLFHRFGLQTTTSLPFPQLGVQVLADDKGWTPKFEPAQIVALLVWHHHGHGKVPPQVPGPRYPAGTRLPPPLQARPRTRRTAPSSPPLIVFQVWVTNFSIGLNSASTSAFLCAGTPLSQAASISVACSLAVAAI</sequence>
<dbReference type="EMBL" id="MU839050">
    <property type="protein sequence ID" value="KAK1761821.1"/>
    <property type="molecule type" value="Genomic_DNA"/>
</dbReference>
<keyword evidence="2" id="KW-1185">Reference proteome</keyword>
<name>A0AAJ0BPA1_9PEZI</name>
<dbReference type="Proteomes" id="UP001244011">
    <property type="component" value="Unassembled WGS sequence"/>
</dbReference>
<gene>
    <name evidence="1" type="ORF">QBC33DRAFT_564415</name>
</gene>
<dbReference type="AlphaFoldDB" id="A0AAJ0BPA1"/>